<feature type="region of interest" description="Disordered" evidence="1">
    <location>
        <begin position="70"/>
        <end position="129"/>
    </location>
</feature>
<dbReference type="EMBL" id="AAMLZP010000004">
    <property type="protein sequence ID" value="EDI7462124.1"/>
    <property type="molecule type" value="Genomic_DNA"/>
</dbReference>
<gene>
    <name evidence="2" type="ORF">CGA83_03635</name>
</gene>
<evidence type="ECO:0000256" key="1">
    <source>
        <dbReference type="SAM" id="MobiDB-lite"/>
    </source>
</evidence>
<evidence type="ECO:0000313" key="2">
    <source>
        <dbReference type="EMBL" id="EDI7462124.1"/>
    </source>
</evidence>
<accession>A0A5X7EJY4</accession>
<organism evidence="2">
    <name type="scientific">Salmonella enterica subsp. enterica serovar Mbandaka</name>
    <dbReference type="NCBI Taxonomy" id="192954"/>
    <lineage>
        <taxon>Bacteria</taxon>
        <taxon>Pseudomonadati</taxon>
        <taxon>Pseudomonadota</taxon>
        <taxon>Gammaproteobacteria</taxon>
        <taxon>Enterobacterales</taxon>
        <taxon>Enterobacteriaceae</taxon>
        <taxon>Salmonella</taxon>
    </lineage>
</organism>
<dbReference type="AlphaFoldDB" id="A0A5X7EJY4"/>
<protein>
    <submittedName>
        <fullName evidence="2">Uncharacterized protein</fullName>
    </submittedName>
</protein>
<proteinExistence type="predicted"/>
<name>A0A5X7EJY4_SALET</name>
<feature type="compositionally biased region" description="Basic and acidic residues" evidence="1">
    <location>
        <begin position="117"/>
        <end position="129"/>
    </location>
</feature>
<sequence length="129" mass="14145">MKIHPRQCQHCSGASILSILETASDSKSVEQAITSIANSLMLRARKYHEYETRKLAISFLRMVETIHPALSSGDPISQQENSELCPDFSPHPTHREWSVSSGAVAPSEGTPGTSAHAELHRSHTQENQG</sequence>
<reference evidence="2" key="1">
    <citation type="submission" date="2018-07" db="EMBL/GenBank/DDBJ databases">
        <authorList>
            <person name="Ashton P.M."/>
            <person name="Dallman T."/>
            <person name="Nair S."/>
            <person name="De Pinna E."/>
            <person name="Peters T."/>
            <person name="Grant K."/>
        </authorList>
    </citation>
    <scope>NUCLEOTIDE SEQUENCE</scope>
    <source>
        <strain evidence="2">167025</strain>
    </source>
</reference>
<comment type="caution">
    <text evidence="2">The sequence shown here is derived from an EMBL/GenBank/DDBJ whole genome shotgun (WGS) entry which is preliminary data.</text>
</comment>